<sequence>MLIIRVRPFDRSVLFKRPSNISASASSSITLLCTKLVNNVTTVFPIRFSKSEMIPFRVA</sequence>
<name>A0A0F3GZG3_9BACT</name>
<dbReference type="EMBL" id="LACI01000215">
    <property type="protein sequence ID" value="KJU87349.1"/>
    <property type="molecule type" value="Genomic_DNA"/>
</dbReference>
<organism evidence="1 2">
    <name type="scientific">Candidatus Magnetobacterium bavaricum</name>
    <dbReference type="NCBI Taxonomy" id="29290"/>
    <lineage>
        <taxon>Bacteria</taxon>
        <taxon>Pseudomonadati</taxon>
        <taxon>Nitrospirota</taxon>
        <taxon>Thermodesulfovibrionia</taxon>
        <taxon>Thermodesulfovibrionales</taxon>
        <taxon>Candidatus Magnetobacteriaceae</taxon>
        <taxon>Candidatus Magnetobacterium</taxon>
    </lineage>
</organism>
<gene>
    <name evidence="1" type="ORF">MBAV_000456</name>
</gene>
<comment type="caution">
    <text evidence="1">The sequence shown here is derived from an EMBL/GenBank/DDBJ whole genome shotgun (WGS) entry which is preliminary data.</text>
</comment>
<reference evidence="1 2" key="1">
    <citation type="submission" date="2015-02" db="EMBL/GenBank/DDBJ databases">
        <title>Single-cell genomics of uncultivated deep-branching MTB reveals a conserved set of magnetosome genes.</title>
        <authorList>
            <person name="Kolinko S."/>
            <person name="Richter M."/>
            <person name="Glockner F.O."/>
            <person name="Brachmann A."/>
            <person name="Schuler D."/>
        </authorList>
    </citation>
    <scope>NUCLEOTIDE SEQUENCE [LARGE SCALE GENOMIC DNA]</scope>
    <source>
        <strain evidence="1">TM-1</strain>
    </source>
</reference>
<dbReference type="Proteomes" id="UP000033423">
    <property type="component" value="Unassembled WGS sequence"/>
</dbReference>
<evidence type="ECO:0000313" key="1">
    <source>
        <dbReference type="EMBL" id="KJU87349.1"/>
    </source>
</evidence>
<accession>A0A0F3GZG3</accession>
<proteinExistence type="predicted"/>
<keyword evidence="2" id="KW-1185">Reference proteome</keyword>
<dbReference type="AlphaFoldDB" id="A0A0F3GZG3"/>
<evidence type="ECO:0000313" key="2">
    <source>
        <dbReference type="Proteomes" id="UP000033423"/>
    </source>
</evidence>
<protein>
    <submittedName>
        <fullName evidence="1">Uncharacterized protein</fullName>
    </submittedName>
</protein>